<comment type="caution">
    <text evidence="20">The sequence shown here is derived from an EMBL/GenBank/DDBJ whole genome shotgun (WGS) entry which is preliminary data.</text>
</comment>
<evidence type="ECO:0000256" key="16">
    <source>
        <dbReference type="ARBA" id="ARBA00031306"/>
    </source>
</evidence>
<dbReference type="Proteomes" id="UP000320176">
    <property type="component" value="Unassembled WGS sequence"/>
</dbReference>
<keyword evidence="11" id="KW-0274">FAD</keyword>
<evidence type="ECO:0000313" key="20">
    <source>
        <dbReference type="EMBL" id="TWU02185.1"/>
    </source>
</evidence>
<dbReference type="GO" id="GO:0046872">
    <property type="term" value="F:metal ion binding"/>
    <property type="evidence" value="ECO:0007669"/>
    <property type="project" value="UniProtKB-KW"/>
</dbReference>
<evidence type="ECO:0000256" key="15">
    <source>
        <dbReference type="ARBA" id="ARBA00023288"/>
    </source>
</evidence>
<evidence type="ECO:0000256" key="18">
    <source>
        <dbReference type="ARBA" id="ARBA00060485"/>
    </source>
</evidence>
<feature type="transmembrane region" description="Helical" evidence="19">
    <location>
        <begin position="396"/>
        <end position="420"/>
    </location>
</feature>
<evidence type="ECO:0000256" key="13">
    <source>
        <dbReference type="ARBA" id="ARBA00023136"/>
    </source>
</evidence>
<keyword evidence="21" id="KW-1185">Reference proteome</keyword>
<keyword evidence="14" id="KW-0564">Palmitate</keyword>
<dbReference type="Pfam" id="PF04400">
    <property type="entry name" value="NqrM"/>
    <property type="match status" value="1"/>
</dbReference>
<evidence type="ECO:0000256" key="9">
    <source>
        <dbReference type="ARBA" id="ARBA00022723"/>
    </source>
</evidence>
<evidence type="ECO:0000256" key="6">
    <source>
        <dbReference type="ARBA" id="ARBA00022519"/>
    </source>
</evidence>
<dbReference type="PANTHER" id="PTHR30040:SF2">
    <property type="entry name" value="FAD:PROTEIN FMN TRANSFERASE"/>
    <property type="match status" value="1"/>
</dbReference>
<evidence type="ECO:0000256" key="5">
    <source>
        <dbReference type="ARBA" id="ARBA00022475"/>
    </source>
</evidence>
<evidence type="ECO:0000256" key="11">
    <source>
        <dbReference type="ARBA" id="ARBA00022827"/>
    </source>
</evidence>
<keyword evidence="6" id="KW-0997">Cell inner membrane</keyword>
<comment type="similarity">
    <text evidence="2">Belongs to the ApbE family.</text>
</comment>
<dbReference type="InterPro" id="IPR003374">
    <property type="entry name" value="ApbE-like_sf"/>
</dbReference>
<evidence type="ECO:0000256" key="10">
    <source>
        <dbReference type="ARBA" id="ARBA00022729"/>
    </source>
</evidence>
<keyword evidence="13 19" id="KW-0472">Membrane</keyword>
<keyword evidence="19" id="KW-1133">Transmembrane helix</keyword>
<gene>
    <name evidence="20" type="primary">apbE_1</name>
    <name evidence="20" type="ORF">Pla52n_32340</name>
</gene>
<evidence type="ECO:0000313" key="21">
    <source>
        <dbReference type="Proteomes" id="UP000320176"/>
    </source>
</evidence>
<dbReference type="AlphaFoldDB" id="A0A5C6AQG0"/>
<evidence type="ECO:0000256" key="3">
    <source>
        <dbReference type="ARBA" id="ARBA00011955"/>
    </source>
</evidence>
<evidence type="ECO:0000256" key="19">
    <source>
        <dbReference type="SAM" id="Phobius"/>
    </source>
</evidence>
<dbReference type="InterPro" id="IPR007495">
    <property type="entry name" value="NqrM"/>
</dbReference>
<name>A0A5C6AQG0_9BACT</name>
<protein>
    <recommendedName>
        <fullName evidence="4">FAD:protein FMN transferase</fullName>
        <ecNumber evidence="3">2.7.1.180</ecNumber>
    </recommendedName>
    <alternativeName>
        <fullName evidence="16">Flavin transferase</fullName>
    </alternativeName>
</protein>
<dbReference type="Gene3D" id="3.10.520.10">
    <property type="entry name" value="ApbE-like domains"/>
    <property type="match status" value="1"/>
</dbReference>
<evidence type="ECO:0000256" key="17">
    <source>
        <dbReference type="ARBA" id="ARBA00048540"/>
    </source>
</evidence>
<evidence type="ECO:0000256" key="7">
    <source>
        <dbReference type="ARBA" id="ARBA00022630"/>
    </source>
</evidence>
<sequence>MNSHMHSRTARILSRWFGCVLFYTLALGALNGSSVAAQEATQPETPAETQTTAPESQLREFRGATMGTSYMVKIFGHADVPDDEIRFSVDAELRRVNDQMSTYLRSSEISKFNVSDSTDWFPVSQDFADVVDFAQAVSAKTDGAFDVTVGPLVNAWSFGPAERTGTPPTSDEIASLMKSIGYQKLSVRLDPPALKKNIASLQVDLSAIAKGHGVDRVARILEEKGIHDFFVEIGGEVRTSGSKDADVWQVGIQLPDSVRETPMLAHAMSTDEGADESMATSGDYRNYYEVDGKRISHTIDPRTGQPIEHSLASVTVIADSCMAADAWATALNVVGQQSGMKLAKQEGLSTLLIARTENGFEMTGTGSLAQYVPQVQSDSGSGSPQQPPQQTMLQSILPIAALTFVVFSIVLIAMAVGVLFGGKSISGSCGGLANKTDENGATSCSLCSNPSDACKELREKMQSKSEASNT</sequence>
<dbReference type="Pfam" id="PF02424">
    <property type="entry name" value="ApbE"/>
    <property type="match status" value="1"/>
</dbReference>
<dbReference type="SUPFAM" id="SSF143631">
    <property type="entry name" value="ApbE-like"/>
    <property type="match status" value="1"/>
</dbReference>
<comment type="catalytic activity">
    <reaction evidence="17">
        <text>L-threonyl-[protein] + FAD = FMN-L-threonyl-[protein] + AMP + H(+)</text>
        <dbReference type="Rhea" id="RHEA:36847"/>
        <dbReference type="Rhea" id="RHEA-COMP:11060"/>
        <dbReference type="Rhea" id="RHEA-COMP:11061"/>
        <dbReference type="ChEBI" id="CHEBI:15378"/>
        <dbReference type="ChEBI" id="CHEBI:30013"/>
        <dbReference type="ChEBI" id="CHEBI:57692"/>
        <dbReference type="ChEBI" id="CHEBI:74257"/>
        <dbReference type="ChEBI" id="CHEBI:456215"/>
        <dbReference type="EC" id="2.7.1.180"/>
    </reaction>
</comment>
<evidence type="ECO:0000256" key="1">
    <source>
        <dbReference type="ARBA" id="ARBA00001946"/>
    </source>
</evidence>
<evidence type="ECO:0000256" key="12">
    <source>
        <dbReference type="ARBA" id="ARBA00022842"/>
    </source>
</evidence>
<reference evidence="20 21" key="1">
    <citation type="submission" date="2019-02" db="EMBL/GenBank/DDBJ databases">
        <title>Deep-cultivation of Planctomycetes and their phenomic and genomic characterization uncovers novel biology.</title>
        <authorList>
            <person name="Wiegand S."/>
            <person name="Jogler M."/>
            <person name="Boedeker C."/>
            <person name="Pinto D."/>
            <person name="Vollmers J."/>
            <person name="Rivas-Marin E."/>
            <person name="Kohn T."/>
            <person name="Peeters S.H."/>
            <person name="Heuer A."/>
            <person name="Rast P."/>
            <person name="Oberbeckmann S."/>
            <person name="Bunk B."/>
            <person name="Jeske O."/>
            <person name="Meyerdierks A."/>
            <person name="Storesund J.E."/>
            <person name="Kallscheuer N."/>
            <person name="Luecker S."/>
            <person name="Lage O.M."/>
            <person name="Pohl T."/>
            <person name="Merkel B.J."/>
            <person name="Hornburger P."/>
            <person name="Mueller R.-W."/>
            <person name="Bruemmer F."/>
            <person name="Labrenz M."/>
            <person name="Spormann A.M."/>
            <person name="Op Den Camp H."/>
            <person name="Overmann J."/>
            <person name="Amann R."/>
            <person name="Jetten M.S.M."/>
            <person name="Mascher T."/>
            <person name="Medema M.H."/>
            <person name="Devos D.P."/>
            <person name="Kaster A.-K."/>
            <person name="Ovreas L."/>
            <person name="Rohde M."/>
            <person name="Galperin M.Y."/>
            <person name="Jogler C."/>
        </authorList>
    </citation>
    <scope>NUCLEOTIDE SEQUENCE [LARGE SCALE GENOMIC DNA]</scope>
    <source>
        <strain evidence="20 21">Pla52n</strain>
    </source>
</reference>
<dbReference type="PANTHER" id="PTHR30040">
    <property type="entry name" value="THIAMINE BIOSYNTHESIS LIPOPROTEIN APBE"/>
    <property type="match status" value="1"/>
</dbReference>
<keyword evidence="15 20" id="KW-0449">Lipoprotein</keyword>
<keyword evidence="12" id="KW-0460">Magnesium</keyword>
<organism evidence="20 21">
    <name type="scientific">Stieleria varia</name>
    <dbReference type="NCBI Taxonomy" id="2528005"/>
    <lineage>
        <taxon>Bacteria</taxon>
        <taxon>Pseudomonadati</taxon>
        <taxon>Planctomycetota</taxon>
        <taxon>Planctomycetia</taxon>
        <taxon>Pirellulales</taxon>
        <taxon>Pirellulaceae</taxon>
        <taxon>Stieleria</taxon>
    </lineage>
</organism>
<evidence type="ECO:0000256" key="14">
    <source>
        <dbReference type="ARBA" id="ARBA00023139"/>
    </source>
</evidence>
<accession>A0A5C6AQG0</accession>
<dbReference type="InterPro" id="IPR024932">
    <property type="entry name" value="ApbE"/>
</dbReference>
<evidence type="ECO:0000256" key="8">
    <source>
        <dbReference type="ARBA" id="ARBA00022679"/>
    </source>
</evidence>
<keyword evidence="9" id="KW-0479">Metal-binding</keyword>
<keyword evidence="5" id="KW-1003">Cell membrane</keyword>
<proteinExistence type="inferred from homology"/>
<comment type="subcellular location">
    <subcellularLocation>
        <location evidence="18">Cell inner membrane</location>
        <topology evidence="18">Lipid-anchor</topology>
        <orientation evidence="18">Periplasmic side</orientation>
    </subcellularLocation>
</comment>
<dbReference type="EMBL" id="SJPN01000004">
    <property type="protein sequence ID" value="TWU02185.1"/>
    <property type="molecule type" value="Genomic_DNA"/>
</dbReference>
<dbReference type="GO" id="GO:0005886">
    <property type="term" value="C:plasma membrane"/>
    <property type="evidence" value="ECO:0007669"/>
    <property type="project" value="UniProtKB-SubCell"/>
</dbReference>
<keyword evidence="10" id="KW-0732">Signal</keyword>
<keyword evidence="8" id="KW-0808">Transferase</keyword>
<dbReference type="EC" id="2.7.1.180" evidence="3"/>
<keyword evidence="19" id="KW-0812">Transmembrane</keyword>
<keyword evidence="7" id="KW-0285">Flavoprotein</keyword>
<dbReference type="FunFam" id="3.10.520.10:FF:000001">
    <property type="entry name" value="FAD:protein FMN transferase"/>
    <property type="match status" value="1"/>
</dbReference>
<evidence type="ECO:0000256" key="2">
    <source>
        <dbReference type="ARBA" id="ARBA00008282"/>
    </source>
</evidence>
<comment type="cofactor">
    <cofactor evidence="1">
        <name>Mg(2+)</name>
        <dbReference type="ChEBI" id="CHEBI:18420"/>
    </cofactor>
</comment>
<evidence type="ECO:0000256" key="4">
    <source>
        <dbReference type="ARBA" id="ARBA00016337"/>
    </source>
</evidence>
<dbReference type="GO" id="GO:0016740">
    <property type="term" value="F:transferase activity"/>
    <property type="evidence" value="ECO:0007669"/>
    <property type="project" value="UniProtKB-KW"/>
</dbReference>